<dbReference type="PATRIC" id="fig|29290.4.peg.6119"/>
<accession>A0A0F3GMN1</accession>
<sequence length="73" mass="8069">MDGAKISKGDFVVKGMPKDWEFRDIGDFNGDGKTDVLWQDTATGDVYVWLMDGVKINGGDFATRGLPGDWQVK</sequence>
<evidence type="ECO:0000313" key="2">
    <source>
        <dbReference type="EMBL" id="KJU83185.1"/>
    </source>
</evidence>
<comment type="caution">
    <text evidence="2">The sequence shown here is derived from an EMBL/GenBank/DDBJ whole genome shotgun (WGS) entry which is preliminary data.</text>
</comment>
<dbReference type="SUPFAM" id="SSF69318">
    <property type="entry name" value="Integrin alpha N-terminal domain"/>
    <property type="match status" value="1"/>
</dbReference>
<evidence type="ECO:0000256" key="1">
    <source>
        <dbReference type="ARBA" id="ARBA00022729"/>
    </source>
</evidence>
<organism evidence="2 3">
    <name type="scientific">Candidatus Magnetobacterium bavaricum</name>
    <dbReference type="NCBI Taxonomy" id="29290"/>
    <lineage>
        <taxon>Bacteria</taxon>
        <taxon>Pseudomonadati</taxon>
        <taxon>Nitrospirota</taxon>
        <taxon>Thermodesulfovibrionia</taxon>
        <taxon>Thermodesulfovibrionales</taxon>
        <taxon>Candidatus Magnetobacteriaceae</taxon>
        <taxon>Candidatus Magnetobacterium</taxon>
    </lineage>
</organism>
<dbReference type="Pfam" id="PF01839">
    <property type="entry name" value="FG-GAP"/>
    <property type="match status" value="1"/>
</dbReference>
<evidence type="ECO:0000313" key="3">
    <source>
        <dbReference type="Proteomes" id="UP000033423"/>
    </source>
</evidence>
<reference evidence="2 3" key="1">
    <citation type="submission" date="2015-02" db="EMBL/GenBank/DDBJ databases">
        <title>Single-cell genomics of uncultivated deep-branching MTB reveals a conserved set of magnetosome genes.</title>
        <authorList>
            <person name="Kolinko S."/>
            <person name="Richter M."/>
            <person name="Glockner F.O."/>
            <person name="Brachmann A."/>
            <person name="Schuler D."/>
        </authorList>
    </citation>
    <scope>NUCLEOTIDE SEQUENCE [LARGE SCALE GENOMIC DNA]</scope>
    <source>
        <strain evidence="2">TM-1</strain>
    </source>
</reference>
<dbReference type="AlphaFoldDB" id="A0A0F3GMN1"/>
<dbReference type="Proteomes" id="UP000033423">
    <property type="component" value="Unassembled WGS sequence"/>
</dbReference>
<dbReference type="InterPro" id="IPR013517">
    <property type="entry name" value="FG-GAP"/>
</dbReference>
<dbReference type="EMBL" id="LACI01001995">
    <property type="protein sequence ID" value="KJU83185.1"/>
    <property type="molecule type" value="Genomic_DNA"/>
</dbReference>
<proteinExistence type="predicted"/>
<keyword evidence="1" id="KW-0732">Signal</keyword>
<evidence type="ECO:0008006" key="4">
    <source>
        <dbReference type="Google" id="ProtNLM"/>
    </source>
</evidence>
<name>A0A0F3GMN1_9BACT</name>
<gene>
    <name evidence="2" type="ORF">MBAV_004613</name>
</gene>
<keyword evidence="3" id="KW-1185">Reference proteome</keyword>
<protein>
    <recommendedName>
        <fullName evidence="4">FG-GAP repeat-containing protein</fullName>
    </recommendedName>
</protein>
<dbReference type="InterPro" id="IPR028994">
    <property type="entry name" value="Integrin_alpha_N"/>
</dbReference>